<dbReference type="Gene3D" id="3.30.40.10">
    <property type="entry name" value="Zinc/RING finger domain, C3HC4 (zinc finger)"/>
    <property type="match status" value="1"/>
</dbReference>
<dbReference type="PANTHER" id="PTHR46386:SF8">
    <property type="entry name" value="NUCLEAR BODY PROTEIN SP140"/>
    <property type="match status" value="1"/>
</dbReference>
<evidence type="ECO:0000259" key="12">
    <source>
        <dbReference type="PROSITE" id="PS50016"/>
    </source>
</evidence>
<evidence type="ECO:0000256" key="5">
    <source>
        <dbReference type="ARBA" id="ARBA00023117"/>
    </source>
</evidence>
<keyword evidence="5 7" id="KW-0103">Bromodomain</keyword>
<keyword evidence="15" id="KW-1185">Reference proteome</keyword>
<dbReference type="PROSITE" id="PS01359">
    <property type="entry name" value="ZF_PHD_1"/>
    <property type="match status" value="1"/>
</dbReference>
<dbReference type="CDD" id="cd05501">
    <property type="entry name" value="Bromo_SP100C_like"/>
    <property type="match status" value="1"/>
</dbReference>
<comment type="caution">
    <text evidence="14">The sequence shown here is derived from an EMBL/GenBank/DDBJ whole genome shotgun (WGS) entry which is preliminary data.</text>
</comment>
<organism evidence="14 15">
    <name type="scientific">Muntiacus muntjak</name>
    <name type="common">Barking deer</name>
    <name type="synonym">Indian muntjac</name>
    <dbReference type="NCBI Taxonomy" id="9888"/>
    <lineage>
        <taxon>Eukaryota</taxon>
        <taxon>Metazoa</taxon>
        <taxon>Chordata</taxon>
        <taxon>Craniata</taxon>
        <taxon>Vertebrata</taxon>
        <taxon>Euteleostomi</taxon>
        <taxon>Mammalia</taxon>
        <taxon>Eutheria</taxon>
        <taxon>Laurasiatheria</taxon>
        <taxon>Artiodactyla</taxon>
        <taxon>Ruminantia</taxon>
        <taxon>Pecora</taxon>
        <taxon>Cervidae</taxon>
        <taxon>Muntiacinae</taxon>
        <taxon>Muntiacus</taxon>
    </lineage>
</organism>
<evidence type="ECO:0000256" key="3">
    <source>
        <dbReference type="ARBA" id="ARBA00022771"/>
    </source>
</evidence>
<accession>A0A5N3WNY4</accession>
<dbReference type="GO" id="GO:0003677">
    <property type="term" value="F:DNA binding"/>
    <property type="evidence" value="ECO:0007669"/>
    <property type="project" value="UniProtKB-KW"/>
</dbReference>
<sequence length="435" mass="50632">VHSRVFVHLKPRGTFLANPILSFFVFFHLFLLDKTLGYITNTFNTNVQIASFQVIGRPRLHFTNNDRTPQRRARSRGKEEKGNIVSIIRQLISSHPNSPSLRSQNSENPKRRQTSPPLGMQDLGSRTGNQTLMGSKGEGMVVKHFTITFNISYPWFGEWGNICSIMPLNWVGRVWVKCIQSENGDWFTPREFEIRGGHERSKNWKLSVRCGGRPLRWLMEKRLLHNPPRKYYGGRKKRGLKSHNNTLDDLCLGNSDECETCRDGGKLFCCDTCSRSFHEDCHIPPVETEKSPWSCTFCRTTESSGNQQGLKESEVLARPMQPEEQLKCEFLLLKVYCHSESSFFSKIPYYYYIKEASKNLKEPMWLNKIKKRLNEQGYSHVEGFVQDMRLIFQNHRASYKFHDFGRMGLRLEAEFEKNFKEVFALQETNEDSCLE</sequence>
<dbReference type="GO" id="GO:0031981">
    <property type="term" value="C:nuclear lumen"/>
    <property type="evidence" value="ECO:0007669"/>
    <property type="project" value="UniProtKB-ARBA"/>
</dbReference>
<feature type="domain" description="PHD-type" evidence="12">
    <location>
        <begin position="255"/>
        <end position="301"/>
    </location>
</feature>
<evidence type="ECO:0008006" key="16">
    <source>
        <dbReference type="Google" id="ProtNLM"/>
    </source>
</evidence>
<dbReference type="InterPro" id="IPR001965">
    <property type="entry name" value="Znf_PHD"/>
</dbReference>
<dbReference type="GO" id="GO:0008270">
    <property type="term" value="F:zinc ion binding"/>
    <property type="evidence" value="ECO:0007669"/>
    <property type="project" value="UniProtKB-KW"/>
</dbReference>
<dbReference type="FunFam" id="3.30.40.10:FF:000294">
    <property type="entry name" value="Nuclear autoantigen Sp-100"/>
    <property type="match status" value="1"/>
</dbReference>
<dbReference type="InterPro" id="IPR011011">
    <property type="entry name" value="Znf_FYVE_PHD"/>
</dbReference>
<dbReference type="InterPro" id="IPR019787">
    <property type="entry name" value="Znf_PHD-finger"/>
</dbReference>
<dbReference type="PROSITE" id="PS50016">
    <property type="entry name" value="ZF_PHD_2"/>
    <property type="match status" value="1"/>
</dbReference>
<dbReference type="Proteomes" id="UP000326458">
    <property type="component" value="Unassembled WGS sequence"/>
</dbReference>
<dbReference type="Pfam" id="PF00628">
    <property type="entry name" value="PHD"/>
    <property type="match status" value="1"/>
</dbReference>
<keyword evidence="4" id="KW-0862">Zinc</keyword>
<keyword evidence="2" id="KW-0479">Metal-binding</keyword>
<dbReference type="CDD" id="cd15626">
    <property type="entry name" value="PHD_SP110_140"/>
    <property type="match status" value="1"/>
</dbReference>
<evidence type="ECO:0000313" key="14">
    <source>
        <dbReference type="EMBL" id="KAB0362528.1"/>
    </source>
</evidence>
<dbReference type="InterPro" id="IPR036427">
    <property type="entry name" value="Bromodomain-like_sf"/>
</dbReference>
<dbReference type="InterPro" id="IPR013083">
    <property type="entry name" value="Znf_RING/FYVE/PHD"/>
</dbReference>
<keyword evidence="10" id="KW-0812">Transmembrane</keyword>
<evidence type="ECO:0000259" key="11">
    <source>
        <dbReference type="PROSITE" id="PS50014"/>
    </source>
</evidence>
<gene>
    <name evidence="14" type="ORF">FD754_006684</name>
</gene>
<feature type="compositionally biased region" description="Polar residues" evidence="9">
    <location>
        <begin position="95"/>
        <end position="107"/>
    </location>
</feature>
<dbReference type="PROSITE" id="PS50014">
    <property type="entry name" value="BROMODOMAIN_2"/>
    <property type="match status" value="1"/>
</dbReference>
<feature type="domain" description="Bromo" evidence="11">
    <location>
        <begin position="336"/>
        <end position="394"/>
    </location>
</feature>
<keyword evidence="1" id="KW-0597">Phosphoprotein</keyword>
<dbReference type="Gene3D" id="1.20.920.10">
    <property type="entry name" value="Bromodomain-like"/>
    <property type="match status" value="1"/>
</dbReference>
<dbReference type="SMART" id="SM00249">
    <property type="entry name" value="PHD"/>
    <property type="match status" value="1"/>
</dbReference>
<dbReference type="SUPFAM" id="SSF63763">
    <property type="entry name" value="SAND domain-like"/>
    <property type="match status" value="1"/>
</dbReference>
<evidence type="ECO:0000256" key="10">
    <source>
        <dbReference type="SAM" id="Phobius"/>
    </source>
</evidence>
<keyword evidence="6" id="KW-0238">DNA-binding</keyword>
<evidence type="ECO:0000256" key="9">
    <source>
        <dbReference type="SAM" id="MobiDB-lite"/>
    </source>
</evidence>
<protein>
    <recommendedName>
        <fullName evidence="16">PHD-type domain-containing protein</fullName>
    </recommendedName>
</protein>
<dbReference type="AlphaFoldDB" id="A0A5N3WNY4"/>
<dbReference type="SUPFAM" id="SSF57903">
    <property type="entry name" value="FYVE/PHD zinc finger"/>
    <property type="match status" value="1"/>
</dbReference>
<name>A0A5N3WNY4_MUNMU</name>
<feature type="non-terminal residue" evidence="14">
    <location>
        <position position="1"/>
    </location>
</feature>
<dbReference type="Gene3D" id="3.10.390.10">
    <property type="entry name" value="SAND domain-like"/>
    <property type="match status" value="1"/>
</dbReference>
<evidence type="ECO:0000256" key="8">
    <source>
        <dbReference type="PROSITE-ProRule" id="PRU00146"/>
    </source>
</evidence>
<feature type="compositionally biased region" description="Polar residues" evidence="9">
    <location>
        <begin position="124"/>
        <end position="133"/>
    </location>
</feature>
<dbReference type="Pfam" id="PF00439">
    <property type="entry name" value="Bromodomain"/>
    <property type="match status" value="1"/>
</dbReference>
<reference evidence="14 15" key="1">
    <citation type="submission" date="2019-06" db="EMBL/GenBank/DDBJ databases">
        <title>Discovery of a novel chromosome fission-fusion reversal in muntjac.</title>
        <authorList>
            <person name="Mudd A.B."/>
            <person name="Bredeson J.V."/>
            <person name="Baum R."/>
            <person name="Hockemeyer D."/>
            <person name="Rokhsar D.S."/>
        </authorList>
    </citation>
    <scope>NUCLEOTIDE SEQUENCE [LARGE SCALE GENOMIC DNA]</scope>
    <source>
        <strain evidence="14">UTSW_UCB_Mm</strain>
        <tissue evidence="14">Fibroblast cell line</tissue>
    </source>
</reference>
<dbReference type="GO" id="GO:0000981">
    <property type="term" value="F:DNA-binding transcription factor activity, RNA polymerase II-specific"/>
    <property type="evidence" value="ECO:0007669"/>
    <property type="project" value="TreeGrafter"/>
</dbReference>
<evidence type="ECO:0000256" key="6">
    <source>
        <dbReference type="ARBA" id="ARBA00023125"/>
    </source>
</evidence>
<feature type="transmembrane region" description="Helical" evidence="10">
    <location>
        <begin position="15"/>
        <end position="32"/>
    </location>
</feature>
<dbReference type="PROSITE" id="PS50864">
    <property type="entry name" value="SAND"/>
    <property type="match status" value="1"/>
</dbReference>
<evidence type="ECO:0000256" key="1">
    <source>
        <dbReference type="ARBA" id="ARBA00022553"/>
    </source>
</evidence>
<dbReference type="InterPro" id="IPR019786">
    <property type="entry name" value="Zinc_finger_PHD-type_CS"/>
</dbReference>
<dbReference type="InterPro" id="IPR000770">
    <property type="entry name" value="SAND_dom"/>
</dbReference>
<evidence type="ECO:0000313" key="15">
    <source>
        <dbReference type="Proteomes" id="UP000326458"/>
    </source>
</evidence>
<dbReference type="FunFam" id="1.20.920.10:FF:000028">
    <property type="entry name" value="Nuclear autoantigen Sp-100"/>
    <property type="match status" value="1"/>
</dbReference>
<keyword evidence="10" id="KW-1133">Transmembrane helix</keyword>
<feature type="domain" description="SAND" evidence="13">
    <location>
        <begin position="177"/>
        <end position="225"/>
    </location>
</feature>
<evidence type="ECO:0000256" key="4">
    <source>
        <dbReference type="ARBA" id="ARBA00022833"/>
    </source>
</evidence>
<dbReference type="SMART" id="SM00297">
    <property type="entry name" value="BROMO"/>
    <property type="match status" value="1"/>
</dbReference>
<evidence type="ECO:0000256" key="2">
    <source>
        <dbReference type="ARBA" id="ARBA00022723"/>
    </source>
</evidence>
<dbReference type="InterPro" id="IPR001487">
    <property type="entry name" value="Bromodomain"/>
</dbReference>
<keyword evidence="3 8" id="KW-0863">Zinc-finger</keyword>
<feature type="region of interest" description="Disordered" evidence="9">
    <location>
        <begin position="61"/>
        <end position="81"/>
    </location>
</feature>
<keyword evidence="10" id="KW-0472">Membrane</keyword>
<dbReference type="SMART" id="SM00258">
    <property type="entry name" value="SAND"/>
    <property type="match status" value="1"/>
</dbReference>
<proteinExistence type="predicted"/>
<dbReference type="PANTHER" id="PTHR46386">
    <property type="entry name" value="NUCLEAR BODY PROTEIN SP140"/>
    <property type="match status" value="1"/>
</dbReference>
<feature type="region of interest" description="Disordered" evidence="9">
    <location>
        <begin position="95"/>
        <end position="134"/>
    </location>
</feature>
<dbReference type="EMBL" id="VCEA01000001">
    <property type="protein sequence ID" value="KAB0362528.1"/>
    <property type="molecule type" value="Genomic_DNA"/>
</dbReference>
<dbReference type="Pfam" id="PF01342">
    <property type="entry name" value="SAND"/>
    <property type="match status" value="1"/>
</dbReference>
<dbReference type="InterPro" id="IPR043563">
    <property type="entry name" value="Sp110/Sp140/Sp140L-like"/>
</dbReference>
<evidence type="ECO:0000259" key="13">
    <source>
        <dbReference type="PROSITE" id="PS50864"/>
    </source>
</evidence>
<evidence type="ECO:0000256" key="7">
    <source>
        <dbReference type="PROSITE-ProRule" id="PRU00035"/>
    </source>
</evidence>
<dbReference type="SUPFAM" id="SSF47370">
    <property type="entry name" value="Bromodomain"/>
    <property type="match status" value="1"/>
</dbReference>
<dbReference type="InterPro" id="IPR010919">
    <property type="entry name" value="SAND-like_dom_sf"/>
</dbReference>
<dbReference type="InterPro" id="IPR030411">
    <property type="entry name" value="Sp140_Bromo"/>
</dbReference>